<evidence type="ECO:0000256" key="1">
    <source>
        <dbReference type="SAM" id="Phobius"/>
    </source>
</evidence>
<proteinExistence type="predicted"/>
<reference evidence="2 3" key="1">
    <citation type="journal article" date="2015" name="Environ. Microbiol.">
        <title>Novel viral genomes identified from six metagenomes reveal wide distribution of archaeal viruses and high viral diversity in terrestrial hot springs.</title>
        <authorList>
            <person name="Gudbergsdottir S.R."/>
            <person name="Menzel P."/>
            <person name="Krogh A."/>
            <person name="Young M."/>
            <person name="Peng X."/>
        </authorList>
    </citation>
    <scope>NUCLEOTIDE SEQUENCE [LARGE SCALE GENOMIC DNA]</scope>
    <source>
        <strain evidence="2 3">ARV2</strain>
    </source>
</reference>
<dbReference type="RefSeq" id="YP_009230235.1">
    <property type="nucleotide sequence ID" value="NC_029314.1"/>
</dbReference>
<dbReference type="GeneID" id="26887645"/>
<dbReference type="Proteomes" id="UP000202190">
    <property type="component" value="Segment"/>
</dbReference>
<evidence type="ECO:0000313" key="3">
    <source>
        <dbReference type="Proteomes" id="UP000202190"/>
    </source>
</evidence>
<keyword evidence="3" id="KW-1185">Reference proteome</keyword>
<protein>
    <submittedName>
        <fullName evidence="2">Uncharacterized protein</fullName>
    </submittedName>
</protein>
<keyword evidence="1" id="KW-0472">Membrane</keyword>
<evidence type="ECO:0000313" key="2">
    <source>
        <dbReference type="EMBL" id="ALG96894.1"/>
    </source>
</evidence>
<sequence length="79" mass="8015">MSANPSGPHGKKVSARVIKALFVGSTIGIFGGFGLYLLADAINTLAHTTVVDPIGFLLLGFGGSIAGVVGTELSKDLEE</sequence>
<organism evidence="2 3">
    <name type="scientific">Acidianus rod-shaped virus 2</name>
    <dbReference type="NCBI Taxonomy" id="1732175"/>
    <lineage>
        <taxon>Viruses</taxon>
        <taxon>Adnaviria</taxon>
        <taxon>Zilligvirae</taxon>
        <taxon>Taleaviricota</taxon>
        <taxon>Tokiviricetes</taxon>
        <taxon>Ligamenvirales</taxon>
        <taxon>Rudiviridae</taxon>
        <taxon>Hoswirudivirus</taxon>
        <taxon>Hoswirudivirus pozzuoliense</taxon>
        <taxon>Hoswirudivirus ARV2</taxon>
    </lineage>
</organism>
<feature type="transmembrane region" description="Helical" evidence="1">
    <location>
        <begin position="54"/>
        <end position="73"/>
    </location>
</feature>
<feature type="transmembrane region" description="Helical" evidence="1">
    <location>
        <begin position="20"/>
        <end position="39"/>
    </location>
</feature>
<dbReference type="EMBL" id="KP282675">
    <property type="protein sequence ID" value="ALG96894.1"/>
    <property type="molecule type" value="Genomic_DNA"/>
</dbReference>
<dbReference type="KEGG" id="vg:26887645"/>
<accession>A0A0N9P6M9</accession>
<name>A0A0N9P6M9_9VIRU</name>
<keyword evidence="1" id="KW-1133">Transmembrane helix</keyword>
<keyword evidence="1" id="KW-0812">Transmembrane</keyword>